<organism evidence="9 10">
    <name type="scientific">Periplaneta americana</name>
    <name type="common">American cockroach</name>
    <name type="synonym">Blatta americana</name>
    <dbReference type="NCBI Taxonomy" id="6978"/>
    <lineage>
        <taxon>Eukaryota</taxon>
        <taxon>Metazoa</taxon>
        <taxon>Ecdysozoa</taxon>
        <taxon>Arthropoda</taxon>
        <taxon>Hexapoda</taxon>
        <taxon>Insecta</taxon>
        <taxon>Pterygota</taxon>
        <taxon>Neoptera</taxon>
        <taxon>Polyneoptera</taxon>
        <taxon>Dictyoptera</taxon>
        <taxon>Blattodea</taxon>
        <taxon>Blattoidea</taxon>
        <taxon>Blattidae</taxon>
        <taxon>Blattinae</taxon>
        <taxon>Periplaneta</taxon>
    </lineage>
</organism>
<dbReference type="InterPro" id="IPR036034">
    <property type="entry name" value="PDZ_sf"/>
</dbReference>
<dbReference type="SUPFAM" id="SSF50156">
    <property type="entry name" value="PDZ domain-like"/>
    <property type="match status" value="1"/>
</dbReference>
<dbReference type="Pfam" id="PF26547">
    <property type="entry name" value="PDZD8_N"/>
    <property type="match status" value="1"/>
</dbReference>
<dbReference type="Gene3D" id="3.30.60.20">
    <property type="match status" value="1"/>
</dbReference>
<feature type="domain" description="PDZ" evidence="7">
    <location>
        <begin position="324"/>
        <end position="407"/>
    </location>
</feature>
<feature type="domain" description="SMP-LTD" evidence="8">
    <location>
        <begin position="72"/>
        <end position="257"/>
    </location>
</feature>
<dbReference type="EMBL" id="JAJSOF020000023">
    <property type="protein sequence ID" value="KAJ4436146.1"/>
    <property type="molecule type" value="Genomic_DNA"/>
</dbReference>
<dbReference type="InterPro" id="IPR001478">
    <property type="entry name" value="PDZ"/>
</dbReference>
<keyword evidence="3" id="KW-0445">Lipid transport</keyword>
<gene>
    <name evidence="9" type="ORF">ANN_18773</name>
</gene>
<reference evidence="9 10" key="1">
    <citation type="journal article" date="2022" name="Allergy">
        <title>Genome assembly and annotation of Periplaneta americana reveal a comprehensive cockroach allergen profile.</title>
        <authorList>
            <person name="Wang L."/>
            <person name="Xiong Q."/>
            <person name="Saelim N."/>
            <person name="Wang L."/>
            <person name="Nong W."/>
            <person name="Wan A.T."/>
            <person name="Shi M."/>
            <person name="Liu X."/>
            <person name="Cao Q."/>
            <person name="Hui J.H.L."/>
            <person name="Sookrung N."/>
            <person name="Leung T.F."/>
            <person name="Tungtrongchitr A."/>
            <person name="Tsui S.K.W."/>
        </authorList>
    </citation>
    <scope>NUCLEOTIDE SEQUENCE [LARGE SCALE GENOMIC DNA]</scope>
    <source>
        <strain evidence="9">PWHHKU_190912</strain>
    </source>
</reference>
<dbReference type="SMART" id="SM00228">
    <property type="entry name" value="PDZ"/>
    <property type="match status" value="1"/>
</dbReference>
<sequence>MDPLMLLVVVVVSIGTGVVATLAVQWYVFNHYIKCLPYVGPPGAPVSGHFRLPQSLIDALQSNDIPKRESCLALNLLFQFLFKELRNAQKVRRWFRHKLSLEFEELLTRTTTGKLFDCVSIRDLCLGTQFPTIKSVSIKDAVLHPQYQHIETLELCLDLEYSGGFQLSIDANMVLGKAAYLSVKVNHLSGQARLQFTRHPYTHWSFSFFGDPVLELQVESQFQGRPLPQITSIIISQIRKSLKKKHTLPNYKLRYKPFFPKSEPGEEVEEATACSPGALQVTVIEVTRLMGNLIEGDIYCSLAVDSTAWVEMVQSETSSFVTLDLTVIKNASQQLGIVFKQEFIVERYQACVLVETVLPQSPASAADVRNGDIVIAVDGKRITSMAQAARIIKGTGDKFTIRVERQLNLRVQSFENVDKDISKDETELGVSSNADGQLSLPGSPVLGHTGLRHRRSSGDKTESDSSSSSPASMPVLLDVSAEGSPAKRPSLFSRSSHSSPEHKQKTPTLSINKNKDSRGSMDRDDADMTTSENYLQINKTREMPHDQQEDAEDCDLETMSNFTKKHKKYYTAMMHDVIRHLGAACELSTVWYSLLMQKLVTTCVICAMKTESMTFQIHENHRYLNVSVWSKSENGSKPAGRGDRDVLLGHISIPLSSIATECCATKLGHHIKSYFLLPPEPHIAMRKGMSPTEINTGMDATLGESVPTISTVKKWAPLFTHSREGVEDDPHSGRPIIATSEEIVEKIHDMVLNDQLEVWEISKVMHISTEQVHHIIVSVLSMSSRNHKLSGHSGFEPCLCYGDILLSFLYTGQTGGPPSRPTLSPVKPVPPPSPQLLVPKSEYSPRAERSSTTSSGRTSTEPHSVNSVARRFGTCLIILNIAHLESIWLKDAVQCRDCAMTCHKKCVAKCQVDATCSARGAQRRASALPEDGQSRGLELLVPPAQPRRASAQPEIITTAADDGDSTPQGQRRGIGSLLASVASAAQARSLKRVGSANNLAPPTIANSSHLSRSLPPSPQHSPAGSRKGSSPESNKASLSIRYSGSLQTSLESIEMCGLDEYPAEIEEFQEDITTYRPATVDISAGSISRECDGLCPLHDKKSTPTRHRHSTTVGTIDSISLVESSARRTIYKSGSFFCSRKGDLIRKDYPFPVAAV</sequence>
<dbReference type="PANTHER" id="PTHR21519:SF1">
    <property type="entry name" value="PDZ DOMAIN-CONTAINING PROTEIN 8"/>
    <property type="match status" value="1"/>
</dbReference>
<dbReference type="CDD" id="cd21674">
    <property type="entry name" value="SMP_PDZD8"/>
    <property type="match status" value="1"/>
</dbReference>
<keyword evidence="4" id="KW-0446">Lipid-binding</keyword>
<dbReference type="InterPro" id="IPR058801">
    <property type="entry name" value="PDZD8_N"/>
</dbReference>
<comment type="subcellular location">
    <subcellularLocation>
        <location evidence="1">Membrane</location>
    </subcellularLocation>
</comment>
<keyword evidence="10" id="KW-1185">Reference proteome</keyword>
<name>A0ABQ8SQY2_PERAM</name>
<feature type="compositionally biased region" description="Basic and acidic residues" evidence="6">
    <location>
        <begin position="513"/>
        <end position="523"/>
    </location>
</feature>
<keyword evidence="2" id="KW-0813">Transport</keyword>
<dbReference type="Proteomes" id="UP001148838">
    <property type="component" value="Unassembled WGS sequence"/>
</dbReference>
<evidence type="ECO:0000256" key="2">
    <source>
        <dbReference type="ARBA" id="ARBA00022448"/>
    </source>
</evidence>
<comment type="caution">
    <text evidence="9">The sequence shown here is derived from an EMBL/GenBank/DDBJ whole genome shotgun (WGS) entry which is preliminary data.</text>
</comment>
<feature type="compositionally biased region" description="Polar residues" evidence="6">
    <location>
        <begin position="995"/>
        <end position="1006"/>
    </location>
</feature>
<feature type="region of interest" description="Disordered" evidence="6">
    <location>
        <begin position="425"/>
        <end position="529"/>
    </location>
</feature>
<dbReference type="PROSITE" id="PS50106">
    <property type="entry name" value="PDZ"/>
    <property type="match status" value="1"/>
</dbReference>
<dbReference type="Pfam" id="PF17820">
    <property type="entry name" value="PDZ_6"/>
    <property type="match status" value="1"/>
</dbReference>
<feature type="region of interest" description="Disordered" evidence="6">
    <location>
        <begin position="816"/>
        <end position="864"/>
    </location>
</feature>
<protein>
    <recommendedName>
        <fullName evidence="11">PDZ domain-containing protein 8</fullName>
    </recommendedName>
</protein>
<dbReference type="PANTHER" id="PTHR21519">
    <property type="entry name" value="PDZ DOMAIN-CONTAINING PROTEIN 8"/>
    <property type="match status" value="1"/>
</dbReference>
<evidence type="ECO:0000256" key="1">
    <source>
        <dbReference type="ARBA" id="ARBA00004370"/>
    </source>
</evidence>
<evidence type="ECO:0000256" key="6">
    <source>
        <dbReference type="SAM" id="MobiDB-lite"/>
    </source>
</evidence>
<evidence type="ECO:0000259" key="7">
    <source>
        <dbReference type="PROSITE" id="PS50106"/>
    </source>
</evidence>
<evidence type="ECO:0000256" key="3">
    <source>
        <dbReference type="ARBA" id="ARBA00023055"/>
    </source>
</evidence>
<dbReference type="PROSITE" id="PS51847">
    <property type="entry name" value="SMP"/>
    <property type="match status" value="1"/>
</dbReference>
<dbReference type="Gene3D" id="2.30.42.10">
    <property type="match status" value="1"/>
</dbReference>
<evidence type="ECO:0000256" key="5">
    <source>
        <dbReference type="ARBA" id="ARBA00023136"/>
    </source>
</evidence>
<feature type="compositionally biased region" description="Low complexity" evidence="6">
    <location>
        <begin position="850"/>
        <end position="859"/>
    </location>
</feature>
<evidence type="ECO:0000259" key="8">
    <source>
        <dbReference type="PROSITE" id="PS51847"/>
    </source>
</evidence>
<feature type="compositionally biased region" description="Polar residues" evidence="6">
    <location>
        <begin position="1027"/>
        <end position="1037"/>
    </location>
</feature>
<accession>A0ABQ8SQY2</accession>
<keyword evidence="5" id="KW-0472">Membrane</keyword>
<evidence type="ECO:0008006" key="11">
    <source>
        <dbReference type="Google" id="ProtNLM"/>
    </source>
</evidence>
<feature type="region of interest" description="Disordered" evidence="6">
    <location>
        <begin position="993"/>
        <end position="1037"/>
    </location>
</feature>
<proteinExistence type="predicted"/>
<dbReference type="InterPro" id="IPR041489">
    <property type="entry name" value="PDZ_6"/>
</dbReference>
<evidence type="ECO:0000313" key="10">
    <source>
        <dbReference type="Proteomes" id="UP001148838"/>
    </source>
</evidence>
<evidence type="ECO:0000313" key="9">
    <source>
        <dbReference type="EMBL" id="KAJ4436146.1"/>
    </source>
</evidence>
<dbReference type="InterPro" id="IPR031468">
    <property type="entry name" value="SMP_LBD"/>
</dbReference>
<evidence type="ECO:0000256" key="4">
    <source>
        <dbReference type="ARBA" id="ARBA00023121"/>
    </source>
</evidence>
<dbReference type="InterPro" id="IPR039275">
    <property type="entry name" value="PDZD8"/>
</dbReference>